<name>A0A9P0E7K1_NEZVI</name>
<feature type="signal peptide" evidence="1">
    <location>
        <begin position="1"/>
        <end position="23"/>
    </location>
</feature>
<protein>
    <submittedName>
        <fullName evidence="2">Uncharacterized protein</fullName>
    </submittedName>
</protein>
<evidence type="ECO:0000313" key="2">
    <source>
        <dbReference type="EMBL" id="CAH1392315.1"/>
    </source>
</evidence>
<dbReference type="EMBL" id="OV725077">
    <property type="protein sequence ID" value="CAH1392315.1"/>
    <property type="molecule type" value="Genomic_DNA"/>
</dbReference>
<dbReference type="SUPFAM" id="SSF51695">
    <property type="entry name" value="PLC-like phosphodiesterases"/>
    <property type="match status" value="1"/>
</dbReference>
<dbReference type="Gene3D" id="3.20.20.190">
    <property type="entry name" value="Phosphatidylinositol (PI) phosphodiesterase"/>
    <property type="match status" value="1"/>
</dbReference>
<keyword evidence="3" id="KW-1185">Reference proteome</keyword>
<dbReference type="InterPro" id="IPR051057">
    <property type="entry name" value="PI-PLC_domain"/>
</dbReference>
<reference evidence="2" key="1">
    <citation type="submission" date="2022-01" db="EMBL/GenBank/DDBJ databases">
        <authorList>
            <person name="King R."/>
        </authorList>
    </citation>
    <scope>NUCLEOTIDE SEQUENCE</scope>
</reference>
<dbReference type="GO" id="GO:0006629">
    <property type="term" value="P:lipid metabolic process"/>
    <property type="evidence" value="ECO:0007669"/>
    <property type="project" value="InterPro"/>
</dbReference>
<gene>
    <name evidence="2" type="ORF">NEZAVI_LOCUS3164</name>
</gene>
<dbReference type="PANTHER" id="PTHR13593">
    <property type="match status" value="1"/>
</dbReference>
<keyword evidence="1" id="KW-0732">Signal</keyword>
<dbReference type="OrthoDB" id="1046782at2759"/>
<feature type="chain" id="PRO_5040227716" evidence="1">
    <location>
        <begin position="24"/>
        <end position="341"/>
    </location>
</feature>
<accession>A0A9P0E7K1</accession>
<dbReference type="PANTHER" id="PTHR13593:SF143">
    <property type="entry name" value="PHOSPHATIDYLINOSITOL-SPECIFIC PHOSPHOLIPASE C X DOMAIN-CONTAINING PROTEIN"/>
    <property type="match status" value="1"/>
</dbReference>
<proteinExistence type="predicted"/>
<dbReference type="PROSITE" id="PS50007">
    <property type="entry name" value="PIPLC_X_DOMAIN"/>
    <property type="match status" value="1"/>
</dbReference>
<dbReference type="InterPro" id="IPR017946">
    <property type="entry name" value="PLC-like_Pdiesterase_TIM-brl"/>
</dbReference>
<organism evidence="2 3">
    <name type="scientific">Nezara viridula</name>
    <name type="common">Southern green stink bug</name>
    <name type="synonym">Cimex viridulus</name>
    <dbReference type="NCBI Taxonomy" id="85310"/>
    <lineage>
        <taxon>Eukaryota</taxon>
        <taxon>Metazoa</taxon>
        <taxon>Ecdysozoa</taxon>
        <taxon>Arthropoda</taxon>
        <taxon>Hexapoda</taxon>
        <taxon>Insecta</taxon>
        <taxon>Pterygota</taxon>
        <taxon>Neoptera</taxon>
        <taxon>Paraneoptera</taxon>
        <taxon>Hemiptera</taxon>
        <taxon>Heteroptera</taxon>
        <taxon>Panheteroptera</taxon>
        <taxon>Pentatomomorpha</taxon>
        <taxon>Pentatomoidea</taxon>
        <taxon>Pentatomidae</taxon>
        <taxon>Pentatominae</taxon>
        <taxon>Nezara</taxon>
    </lineage>
</organism>
<dbReference type="Proteomes" id="UP001152798">
    <property type="component" value="Chromosome 1"/>
</dbReference>
<evidence type="ECO:0000313" key="3">
    <source>
        <dbReference type="Proteomes" id="UP001152798"/>
    </source>
</evidence>
<dbReference type="GO" id="GO:0008081">
    <property type="term" value="F:phosphoric diester hydrolase activity"/>
    <property type="evidence" value="ECO:0007669"/>
    <property type="project" value="InterPro"/>
</dbReference>
<sequence length="341" mass="38207">MVVASTLILRLSLICTVLVASSAIDSANWMRQHMGLLGGRPLQRICIPGTHNSGMHTLNGGTAFAKTCNILNQSQSIRRQLEMGIRYFDIRPIISGGKFKTGHYSKIPGGLWQGGNGQFLDSIINDINDFTREHKELVIVHLSHALNTDVGKKYRSFNEEEWNRLFQLLERTENLFFGPENAYLPGYTLGQLTNNGNRAAVIYIVNDAGAKLGHRYGRGFFYWGNIQVYDRYADSDKVSSMSNDQFNKMKQESPRRYFLLSWTLTQKPFDATTCPMGKSISKLAKDANRNLHKILPEVSVAAYPNVISVDFVESLETSSSPESILDTMGILGLKKLDSNDN</sequence>
<evidence type="ECO:0000256" key="1">
    <source>
        <dbReference type="SAM" id="SignalP"/>
    </source>
</evidence>
<dbReference type="AlphaFoldDB" id="A0A9P0E7K1"/>